<dbReference type="Proteomes" id="UP000186102">
    <property type="component" value="Unassembled WGS sequence"/>
</dbReference>
<accession>A0A1Q8R0K2</accession>
<feature type="region of interest" description="Disordered" evidence="1">
    <location>
        <begin position="1"/>
        <end position="45"/>
    </location>
</feature>
<evidence type="ECO:0000256" key="1">
    <source>
        <dbReference type="SAM" id="MobiDB-lite"/>
    </source>
</evidence>
<comment type="caution">
    <text evidence="2">The sequence shown here is derived from an EMBL/GenBank/DDBJ whole genome shotgun (WGS) entry which is preliminary data.</text>
</comment>
<dbReference type="EMBL" id="MLBF01000004">
    <property type="protein sequence ID" value="OLN33158.1"/>
    <property type="molecule type" value="Genomic_DNA"/>
</dbReference>
<sequence length="45" mass="4693">MGKTEGQANGNGGTGTLFSLSENNVPVPPFLPVPRFPPFEMSGES</sequence>
<dbReference type="AlphaFoldDB" id="A0A1Q8R0K2"/>
<organism evidence="2 3">
    <name type="scientific">Desulfosporosinus metallidurans</name>
    <dbReference type="NCBI Taxonomy" id="1888891"/>
    <lineage>
        <taxon>Bacteria</taxon>
        <taxon>Bacillati</taxon>
        <taxon>Bacillota</taxon>
        <taxon>Clostridia</taxon>
        <taxon>Eubacteriales</taxon>
        <taxon>Desulfitobacteriaceae</taxon>
        <taxon>Desulfosporosinus</taxon>
    </lineage>
</organism>
<keyword evidence="3" id="KW-1185">Reference proteome</keyword>
<name>A0A1Q8R0K2_9FIRM</name>
<evidence type="ECO:0000313" key="3">
    <source>
        <dbReference type="Proteomes" id="UP000186102"/>
    </source>
</evidence>
<feature type="compositionally biased region" description="Pro residues" evidence="1">
    <location>
        <begin position="26"/>
        <end position="37"/>
    </location>
</feature>
<dbReference type="STRING" id="1888891.DSOL_0885"/>
<proteinExistence type="predicted"/>
<gene>
    <name evidence="2" type="ORF">DSOL_0885</name>
</gene>
<evidence type="ECO:0000313" key="2">
    <source>
        <dbReference type="EMBL" id="OLN33158.1"/>
    </source>
</evidence>
<reference evidence="2 3" key="1">
    <citation type="submission" date="2016-09" db="EMBL/GenBank/DDBJ databases">
        <title>Complete genome of Desulfosporosinus sp. OL.</title>
        <authorList>
            <person name="Mardanov A."/>
            <person name="Beletsky A."/>
            <person name="Panova A."/>
            <person name="Karnachuk O."/>
            <person name="Ravin N."/>
        </authorList>
    </citation>
    <scope>NUCLEOTIDE SEQUENCE [LARGE SCALE GENOMIC DNA]</scope>
    <source>
        <strain evidence="2 3">OL</strain>
    </source>
</reference>
<protein>
    <submittedName>
        <fullName evidence="2">Uncharacterized protein</fullName>
    </submittedName>
</protein>